<proteinExistence type="predicted"/>
<dbReference type="InterPro" id="IPR046348">
    <property type="entry name" value="SIS_dom_sf"/>
</dbReference>
<reference evidence="2 3" key="1">
    <citation type="submission" date="2024-09" db="EMBL/GenBank/DDBJ databases">
        <authorList>
            <person name="Sun Q."/>
            <person name="Mori K."/>
        </authorList>
    </citation>
    <scope>NUCLEOTIDE SEQUENCE [LARGE SCALE GENOMIC DNA]</scope>
    <source>
        <strain evidence="2 3">NCAIM B.02529</strain>
    </source>
</reference>
<dbReference type="SUPFAM" id="SSF53697">
    <property type="entry name" value="SIS domain"/>
    <property type="match status" value="1"/>
</dbReference>
<evidence type="ECO:0000259" key="1">
    <source>
        <dbReference type="Pfam" id="PF10740"/>
    </source>
</evidence>
<gene>
    <name evidence="2" type="ORF">ACFFGV_16635</name>
</gene>
<dbReference type="Gene3D" id="3.40.50.10490">
    <property type="entry name" value="Glucose-6-phosphate isomerase like protein, domain 1"/>
    <property type="match status" value="1"/>
</dbReference>
<organism evidence="2 3">
    <name type="scientific">Pontibacillus salicampi</name>
    <dbReference type="NCBI Taxonomy" id="1449801"/>
    <lineage>
        <taxon>Bacteria</taxon>
        <taxon>Bacillati</taxon>
        <taxon>Bacillota</taxon>
        <taxon>Bacilli</taxon>
        <taxon>Bacillales</taxon>
        <taxon>Bacillaceae</taxon>
        <taxon>Pontibacillus</taxon>
    </lineage>
</organism>
<sequence length="168" mass="18937">MLTTQLTGTFQSIQRTEEEHIEDAARALAQSIVGDGRVYIKGFGEMEAIHHEIKSGPESLPDTSVYSEDVTLHHLDRVVVFSRFANDEEALAFTRHVQEQGVEVIQISAATKEENPLKDTADFHIDTKVTGPMLPLDMERVGFPTLMGMLYIYYALFVTTKEIISEYE</sequence>
<dbReference type="InterPro" id="IPR019676">
    <property type="entry name" value="DUF2529"/>
</dbReference>
<dbReference type="Proteomes" id="UP001589836">
    <property type="component" value="Unassembled WGS sequence"/>
</dbReference>
<comment type="caution">
    <text evidence="2">The sequence shown here is derived from an EMBL/GenBank/DDBJ whole genome shotgun (WGS) entry which is preliminary data.</text>
</comment>
<dbReference type="RefSeq" id="WP_377351092.1">
    <property type="nucleotide sequence ID" value="NZ_JBHLTP010000013.1"/>
</dbReference>
<protein>
    <submittedName>
        <fullName evidence="2">DUF2529 family protein</fullName>
    </submittedName>
</protein>
<dbReference type="Pfam" id="PF10740">
    <property type="entry name" value="DUF2529"/>
    <property type="match status" value="1"/>
</dbReference>
<feature type="domain" description="DUF2529" evidence="1">
    <location>
        <begin position="1"/>
        <end position="164"/>
    </location>
</feature>
<name>A0ABV6LS17_9BACI</name>
<accession>A0ABV6LS17</accession>
<evidence type="ECO:0000313" key="2">
    <source>
        <dbReference type="EMBL" id="MFC0525210.1"/>
    </source>
</evidence>
<evidence type="ECO:0000313" key="3">
    <source>
        <dbReference type="Proteomes" id="UP001589836"/>
    </source>
</evidence>
<dbReference type="EMBL" id="JBHLTP010000013">
    <property type="protein sequence ID" value="MFC0525210.1"/>
    <property type="molecule type" value="Genomic_DNA"/>
</dbReference>
<keyword evidence="3" id="KW-1185">Reference proteome</keyword>